<protein>
    <submittedName>
        <fullName evidence="1">Unnamed protein product</fullName>
    </submittedName>
</protein>
<comment type="caution">
    <text evidence="1">The sequence shown here is derived from an EMBL/GenBank/DDBJ whole genome shotgun (WGS) entry which is preliminary data.</text>
</comment>
<gene>
    <name evidence="1" type="ORF">Amon02_000981400</name>
</gene>
<evidence type="ECO:0000313" key="2">
    <source>
        <dbReference type="Proteomes" id="UP001165064"/>
    </source>
</evidence>
<sequence length="181" mass="21155">MPSQAQSNYKLSIHEICHNLPKVELHCHLFGTIRRDTFEYLNSREGSPFTDEEINGFYTRGKKPIGVLRVLRALDSQLIKYPQDLYRITKEYLQFARSHNIIYSEFFWNPTGTAHESHIPFEQAQDAIIRAIDDMIPEGITGRLICSVDREVDPKYAVEFVNWMIKYPNPKTIGIVWYAME</sequence>
<dbReference type="Proteomes" id="UP001165064">
    <property type="component" value="Unassembled WGS sequence"/>
</dbReference>
<organism evidence="1 2">
    <name type="scientific">Ambrosiozyma monospora</name>
    <name type="common">Yeast</name>
    <name type="synonym">Endomycopsis monosporus</name>
    <dbReference type="NCBI Taxonomy" id="43982"/>
    <lineage>
        <taxon>Eukaryota</taxon>
        <taxon>Fungi</taxon>
        <taxon>Dikarya</taxon>
        <taxon>Ascomycota</taxon>
        <taxon>Saccharomycotina</taxon>
        <taxon>Pichiomycetes</taxon>
        <taxon>Pichiales</taxon>
        <taxon>Pichiaceae</taxon>
        <taxon>Ambrosiozyma</taxon>
    </lineage>
</organism>
<accession>A0ACB5TXA6</accession>
<name>A0ACB5TXA6_AMBMO</name>
<reference evidence="1" key="1">
    <citation type="submission" date="2023-04" db="EMBL/GenBank/DDBJ databases">
        <title>Ambrosiozyma monospora NBRC 10751.</title>
        <authorList>
            <person name="Ichikawa N."/>
            <person name="Sato H."/>
            <person name="Tonouchi N."/>
        </authorList>
    </citation>
    <scope>NUCLEOTIDE SEQUENCE</scope>
    <source>
        <strain evidence="1">NBRC 10751</strain>
    </source>
</reference>
<proteinExistence type="predicted"/>
<dbReference type="EMBL" id="BSXS01009534">
    <property type="protein sequence ID" value="GME95772.1"/>
    <property type="molecule type" value="Genomic_DNA"/>
</dbReference>
<keyword evidence="2" id="KW-1185">Reference proteome</keyword>
<evidence type="ECO:0000313" key="1">
    <source>
        <dbReference type="EMBL" id="GME95772.1"/>
    </source>
</evidence>